<evidence type="ECO:0000313" key="5">
    <source>
        <dbReference type="Proteomes" id="UP000275281"/>
    </source>
</evidence>
<keyword evidence="5" id="KW-1185">Reference proteome</keyword>
<keyword evidence="1 4" id="KW-0378">Hydrolase</keyword>
<name>A0A3N5Y3E3_9ALTE</name>
<sequence length="179" mass="20302">MVILIIFITVLYSGKSSADNGVRQAVAIDYLHGEGDLSGVRLAYRPYTVNLKEAFLMGDVDIYWEVSINFWEFGENNQHETNYAIALSPVFSWHLMDLSGKYPLDIEFGIGLSLVEDTRFAGKDIGSHYQFEDRLGFTLAFGDELEHAASLRYMHYSNGGLNDKNPGMDFLTVSYVYHY</sequence>
<keyword evidence="1" id="KW-0472">Membrane</keyword>
<dbReference type="GO" id="GO:0009279">
    <property type="term" value="C:cell outer membrane"/>
    <property type="evidence" value="ECO:0007669"/>
    <property type="project" value="UniProtKB-SubCell"/>
</dbReference>
<feature type="active site" description="Charge relay system" evidence="2">
    <location>
        <position position="157"/>
    </location>
</feature>
<comment type="subcellular location">
    <subcellularLocation>
        <location evidence="1">Cell outer membrane</location>
        <topology evidence="1">Multi-pass membrane protein</topology>
    </subcellularLocation>
</comment>
<dbReference type="EC" id="3.1.1.77" evidence="1"/>
<gene>
    <name evidence="4" type="ORF">DRW07_05835</name>
</gene>
<comment type="function">
    <text evidence="1">Has lipid A 3-O-deacylase activity. Hydrolyzes the ester bond at the 3 position of lipid A, a bioactive component of lipopolysaccharide (LPS), thereby releasing the primary fatty acyl moiety.</text>
</comment>
<dbReference type="PIRSF" id="PIRSF029681">
    <property type="entry name" value="PagL"/>
    <property type="match status" value="1"/>
</dbReference>
<organism evidence="4 5">
    <name type="scientific">Alteromonas sediminis</name>
    <dbReference type="NCBI Taxonomy" id="2259342"/>
    <lineage>
        <taxon>Bacteria</taxon>
        <taxon>Pseudomonadati</taxon>
        <taxon>Pseudomonadota</taxon>
        <taxon>Gammaproteobacteria</taxon>
        <taxon>Alteromonadales</taxon>
        <taxon>Alteromonadaceae</taxon>
        <taxon>Alteromonas/Salinimonas group</taxon>
        <taxon>Alteromonas</taxon>
    </lineage>
</organism>
<protein>
    <recommendedName>
        <fullName evidence="1">Lipid A deacylase</fullName>
        <ecNumber evidence="1">3.1.1.77</ecNumber>
    </recommendedName>
    <alternativeName>
        <fullName evidence="1">LPS 3-O-deacylase</fullName>
    </alternativeName>
    <alternativeName>
        <fullName evidence="1">Outer membrane enzyme</fullName>
    </alternativeName>
</protein>
<evidence type="ECO:0000256" key="2">
    <source>
        <dbReference type="PIRSR" id="PIRSR029681-1"/>
    </source>
</evidence>
<evidence type="ECO:0000256" key="3">
    <source>
        <dbReference type="PIRSR" id="PIRSR029681-2"/>
    </source>
</evidence>
<reference evidence="4 5" key="1">
    <citation type="submission" date="2018-11" db="EMBL/GenBank/DDBJ databases">
        <authorList>
            <person name="Ye M.-Q."/>
            <person name="Du Z.-J."/>
        </authorList>
    </citation>
    <scope>NUCLEOTIDE SEQUENCE [LARGE SCALE GENOMIC DNA]</scope>
    <source>
        <strain evidence="4 5">U0105</strain>
    </source>
</reference>
<accession>A0A3N5Y3E3</accession>
<feature type="site" description="Critical for activity" evidence="3">
    <location>
        <position position="158"/>
    </location>
</feature>
<comment type="subunit">
    <text evidence="1">Homodimer.</text>
</comment>
<feature type="active site" description="Charge relay system" evidence="2">
    <location>
        <position position="155"/>
    </location>
</feature>
<dbReference type="Gene3D" id="2.40.160.20">
    <property type="match status" value="1"/>
</dbReference>
<dbReference type="InterPro" id="IPR018550">
    <property type="entry name" value="Lipid-A_deacylase-rel"/>
</dbReference>
<proteinExistence type="inferred from homology"/>
<keyword evidence="1" id="KW-0998">Cell outer membrane</keyword>
<dbReference type="OrthoDB" id="9797122at2"/>
<dbReference type="Pfam" id="PF09411">
    <property type="entry name" value="PagL"/>
    <property type="match status" value="1"/>
</dbReference>
<dbReference type="GO" id="GO:0050528">
    <property type="term" value="F:acyloxyacyl hydrolase activity"/>
    <property type="evidence" value="ECO:0007669"/>
    <property type="project" value="UniProtKB-EC"/>
</dbReference>
<dbReference type="AlphaFoldDB" id="A0A3N5Y3E3"/>
<dbReference type="EMBL" id="RPOK01000002">
    <property type="protein sequence ID" value="RPJ67653.1"/>
    <property type="molecule type" value="Genomic_DNA"/>
</dbReference>
<evidence type="ECO:0000313" key="4">
    <source>
        <dbReference type="EMBL" id="RPJ67653.1"/>
    </source>
</evidence>
<dbReference type="Proteomes" id="UP000275281">
    <property type="component" value="Unassembled WGS sequence"/>
</dbReference>
<comment type="catalytic activity">
    <reaction evidence="1">
        <text>a 3-(acyloxy)acyl derivative of bacterial toxin + H2O = a 3-hydroxyacyl derivative of bacterial toxin + a fatty acid + H(+)</text>
        <dbReference type="Rhea" id="RHEA:12032"/>
        <dbReference type="ChEBI" id="CHEBI:15377"/>
        <dbReference type="ChEBI" id="CHEBI:15378"/>
        <dbReference type="ChEBI" id="CHEBI:28868"/>
        <dbReference type="ChEBI" id="CHEBI:136853"/>
        <dbReference type="ChEBI" id="CHEBI:140675"/>
        <dbReference type="EC" id="3.1.1.77"/>
    </reaction>
</comment>
<dbReference type="RefSeq" id="WP_124027554.1">
    <property type="nucleotide sequence ID" value="NZ_JBHRSN010000015.1"/>
</dbReference>
<evidence type="ECO:0000256" key="1">
    <source>
        <dbReference type="PIRNR" id="PIRNR029681"/>
    </source>
</evidence>
<feature type="active site" description="Charge relay system" evidence="2">
    <location>
        <position position="169"/>
    </location>
</feature>
<comment type="similarity">
    <text evidence="1">Belongs to the PagL family.</text>
</comment>
<comment type="caution">
    <text evidence="4">The sequence shown here is derived from an EMBL/GenBank/DDBJ whole genome shotgun (WGS) entry which is preliminary data.</text>
</comment>